<proteinExistence type="predicted"/>
<dbReference type="Pfam" id="PF19263">
    <property type="entry name" value="DUF5906"/>
    <property type="match status" value="1"/>
</dbReference>
<dbReference type="SUPFAM" id="SSF56747">
    <property type="entry name" value="Prim-pol domain"/>
    <property type="match status" value="1"/>
</dbReference>
<reference evidence="5" key="1">
    <citation type="journal article" date="2020" name="Nature">
        <title>Giant virus diversity and host interactions through global metagenomics.</title>
        <authorList>
            <person name="Schulz F."/>
            <person name="Roux S."/>
            <person name="Paez-Espino D."/>
            <person name="Jungbluth S."/>
            <person name="Walsh D.A."/>
            <person name="Denef V.J."/>
            <person name="McMahon K.D."/>
            <person name="Konstantinidis K.T."/>
            <person name="Eloe-Fadrosh E.A."/>
            <person name="Kyrpides N.C."/>
            <person name="Woyke T."/>
        </authorList>
    </citation>
    <scope>NUCLEOTIDE SEQUENCE</scope>
    <source>
        <strain evidence="5">GVMAG-S-1062768-28</strain>
    </source>
</reference>
<dbReference type="InterPro" id="IPR014015">
    <property type="entry name" value="Helicase_SF3_DNA-vir"/>
</dbReference>
<evidence type="ECO:0000256" key="3">
    <source>
        <dbReference type="ARBA" id="ARBA00022840"/>
    </source>
</evidence>
<protein>
    <recommendedName>
        <fullName evidence="4">SF3 helicase domain-containing protein</fullName>
    </recommendedName>
</protein>
<evidence type="ECO:0000259" key="4">
    <source>
        <dbReference type="PROSITE" id="PS51206"/>
    </source>
</evidence>
<keyword evidence="1" id="KW-0547">Nucleotide-binding</keyword>
<evidence type="ECO:0000256" key="1">
    <source>
        <dbReference type="ARBA" id="ARBA00022741"/>
    </source>
</evidence>
<name>A0A6C0JQZ4_9ZZZZ</name>
<organism evidence="5">
    <name type="scientific">viral metagenome</name>
    <dbReference type="NCBI Taxonomy" id="1070528"/>
    <lineage>
        <taxon>unclassified sequences</taxon>
        <taxon>metagenomes</taxon>
        <taxon>organismal metagenomes</taxon>
    </lineage>
</organism>
<dbReference type="PROSITE" id="PS51206">
    <property type="entry name" value="SF3_HELICASE_1"/>
    <property type="match status" value="1"/>
</dbReference>
<dbReference type="InterPro" id="IPR051620">
    <property type="entry name" value="ORF904-like_C"/>
</dbReference>
<dbReference type="InterPro" id="IPR027417">
    <property type="entry name" value="P-loop_NTPase"/>
</dbReference>
<dbReference type="PANTHER" id="PTHR35372">
    <property type="entry name" value="ATP BINDING PROTEIN-RELATED"/>
    <property type="match status" value="1"/>
</dbReference>
<feature type="domain" description="SF3 helicase" evidence="4">
    <location>
        <begin position="519"/>
        <end position="679"/>
    </location>
</feature>
<dbReference type="GO" id="GO:0005524">
    <property type="term" value="F:ATP binding"/>
    <property type="evidence" value="ECO:0007669"/>
    <property type="project" value="UniProtKB-KW"/>
</dbReference>
<dbReference type="Gene3D" id="3.40.50.300">
    <property type="entry name" value="P-loop containing nucleotide triphosphate hydrolases"/>
    <property type="match status" value="1"/>
</dbReference>
<dbReference type="InterPro" id="IPR045455">
    <property type="entry name" value="NrS-1_pol-like_helicase"/>
</dbReference>
<evidence type="ECO:0000256" key="2">
    <source>
        <dbReference type="ARBA" id="ARBA00022801"/>
    </source>
</evidence>
<keyword evidence="3" id="KW-0067">ATP-binding</keyword>
<dbReference type="Pfam" id="PF09250">
    <property type="entry name" value="Prim-Pol"/>
    <property type="match status" value="1"/>
</dbReference>
<dbReference type="InterPro" id="IPR006500">
    <property type="entry name" value="Helicase_put_C_phage/plasmid"/>
</dbReference>
<dbReference type="InterPro" id="IPR015330">
    <property type="entry name" value="DNA_primase/pol_bifunc_N"/>
</dbReference>
<accession>A0A6C0JQZ4</accession>
<dbReference type="SMART" id="SM00943">
    <property type="entry name" value="Prim-Pol"/>
    <property type="match status" value="1"/>
</dbReference>
<dbReference type="NCBIfam" id="TIGR01613">
    <property type="entry name" value="primase_Cterm"/>
    <property type="match status" value="1"/>
</dbReference>
<dbReference type="PANTHER" id="PTHR35372:SF2">
    <property type="entry name" value="SF3 HELICASE DOMAIN-CONTAINING PROTEIN"/>
    <property type="match status" value="1"/>
</dbReference>
<dbReference type="SUPFAM" id="SSF52540">
    <property type="entry name" value="P-loop containing nucleoside triphosphate hydrolases"/>
    <property type="match status" value="1"/>
</dbReference>
<evidence type="ECO:0000313" key="5">
    <source>
        <dbReference type="EMBL" id="QHU08182.1"/>
    </source>
</evidence>
<keyword evidence="2" id="KW-0378">Hydrolase</keyword>
<dbReference type="AlphaFoldDB" id="A0A6C0JQZ4"/>
<sequence length="797" mass="92487">MSTNHKYTRRMYLEAQYHGFSPIPVVGKEPFLNKWSTMSGEEVLPHLKSHDGNIAIRTGQLSDVIIIDCDKPRGGNGEDGNDVWERLVFKHEKIKASELKTAIDKSGSGGYRYYFKWKNMSYAKNIYIDAIKTLIDILADGQCAVYPGSVYPGCYTGNKEDSKQRHKCKFKGEECQFKGNKYEWVREPDKGILPIPHWLEKLIKSEERNTPLHNENKIKPKKILKTDSVERIEKLFSLLVPTDWDDILYSEWIEIVWTLLSIGMDPDDIHKWCSLGETKYDQESTDKVISEWNEQVQWGCGPKSTIMKWIRSCLYKRGMTDKDVYRAIMDVLGITDIDVIEKHLSVNNTFKGYVAIYYELHAQTNIVTIDDKHPFYMWNESDRLWIHCKNQKVASSTLYTDFSDFMENLLYPYAQLQEDSQKKKIILDALKSINNRAKCTDLEMWLLKRCQDTNFINLIRNVDDNTIAFGIAKIINLKTGEIRNRVRTDYYMQSIPLTPSDHGYPRITKFINSLWDGEEERRYIHKLCGSFLSGSMRDRSLYIWCGVGMNGKSILVKLMRLVLSYHAVTASRKVLLNIKENNGANPELIHLMYARLAILAETKNGDSLNDDQIKQIIGGEIIAARPLYDGMMEFQPKTKLLIMTNHKPKFDSTDIALVDRIKLLVFPKRFEKSRENTAYVEDLVSTAGSEMFSYMAAGAKLFYEEGLIETRLMMAAKDQYCNDENSFATFLAEECEVAENGRINKALFTNRYKMFCDKNDLQMKPIKWLLERNYITEHRFNTQGMCIMGYNFKQEEM</sequence>
<dbReference type="GO" id="GO:0016787">
    <property type="term" value="F:hydrolase activity"/>
    <property type="evidence" value="ECO:0007669"/>
    <property type="project" value="UniProtKB-KW"/>
</dbReference>
<dbReference type="EMBL" id="MN740695">
    <property type="protein sequence ID" value="QHU08182.1"/>
    <property type="molecule type" value="Genomic_DNA"/>
</dbReference>